<dbReference type="AlphaFoldDB" id="A0A2I2FM92"/>
<dbReference type="EMBL" id="KZ559119">
    <property type="protein sequence ID" value="PLB41742.1"/>
    <property type="molecule type" value="Genomic_DNA"/>
</dbReference>
<name>A0A2I2FM92_ASPCN</name>
<keyword evidence="4" id="KW-1185">Reference proteome</keyword>
<dbReference type="PANTHER" id="PTHR43157">
    <property type="entry name" value="PHOSPHATIDYLINOSITOL-GLYCAN BIOSYNTHESIS CLASS F PROTEIN-RELATED"/>
    <property type="match status" value="1"/>
</dbReference>
<dbReference type="GeneID" id="36526119"/>
<dbReference type="SUPFAM" id="SSF51735">
    <property type="entry name" value="NAD(P)-binding Rossmann-fold domains"/>
    <property type="match status" value="1"/>
</dbReference>
<sequence>MDSALQLLSLGLRNGKTLTLDSNGPVPTIWRAMISHSQPIPPTELEWLRDKTTLVTGATSGCGLELAKILAQYSARLIITARNEERGQSALAEIQNAQGTNRPAQIDVWQLDMASFDSIREFIQRVSLLEALDFAVLNAGVLSPQFSRSPASWEMHLQVNYLGQCALILSLLPVLQSQSQKRTTPARVLNVTSEAHLWESMPLTTNPAQAISEFNDEAALGFHQRYRRSKLLSMMWTHTLASAWKDTDSVVIGTATPGLCQTPIYRQITSSWIADALIRWFLKTSTHGAWDYVRALIVPASEYHDQFFYDGCPADPADSVRSEEYRAWRADLFRYTVELVEREIPVPQETRAWLAVILESTRDADIK</sequence>
<evidence type="ECO:0000256" key="1">
    <source>
        <dbReference type="ARBA" id="ARBA00006484"/>
    </source>
</evidence>
<dbReference type="Pfam" id="PF00106">
    <property type="entry name" value="adh_short"/>
    <property type="match status" value="1"/>
</dbReference>
<reference evidence="3 4" key="1">
    <citation type="submission" date="2017-12" db="EMBL/GenBank/DDBJ databases">
        <authorList>
            <consortium name="DOE Joint Genome Institute"/>
            <person name="Haridas S."/>
            <person name="Kjaerbolling I."/>
            <person name="Vesth T.C."/>
            <person name="Frisvad J.C."/>
            <person name="Nybo J.L."/>
            <person name="Theobald S."/>
            <person name="Kuo A."/>
            <person name="Bowyer P."/>
            <person name="Matsuda Y."/>
            <person name="Mondo S."/>
            <person name="Lyhne E.K."/>
            <person name="Kogle M.E."/>
            <person name="Clum A."/>
            <person name="Lipzen A."/>
            <person name="Salamov A."/>
            <person name="Ngan C.Y."/>
            <person name="Daum C."/>
            <person name="Chiniquy J."/>
            <person name="Barry K."/>
            <person name="LaButti K."/>
            <person name="Simmons B.A."/>
            <person name="Magnuson J.K."/>
            <person name="Mortensen U.H."/>
            <person name="Larsen T.O."/>
            <person name="Grigoriev I.V."/>
            <person name="Baker S.E."/>
            <person name="Andersen M.R."/>
            <person name="Nordberg H.P."/>
            <person name="Cantor M.N."/>
            <person name="Hua S.X."/>
        </authorList>
    </citation>
    <scope>NUCLEOTIDE SEQUENCE [LARGE SCALE GENOMIC DNA]</scope>
    <source>
        <strain evidence="3 4">CBS 102.13</strain>
    </source>
</reference>
<gene>
    <name evidence="3" type="ORF">BDW47DRAFT_41288</name>
</gene>
<proteinExistence type="inferred from homology"/>
<evidence type="ECO:0000256" key="2">
    <source>
        <dbReference type="ARBA" id="ARBA00023002"/>
    </source>
</evidence>
<organism evidence="3 4">
    <name type="scientific">Aspergillus candidus</name>
    <dbReference type="NCBI Taxonomy" id="41067"/>
    <lineage>
        <taxon>Eukaryota</taxon>
        <taxon>Fungi</taxon>
        <taxon>Dikarya</taxon>
        <taxon>Ascomycota</taxon>
        <taxon>Pezizomycotina</taxon>
        <taxon>Eurotiomycetes</taxon>
        <taxon>Eurotiomycetidae</taxon>
        <taxon>Eurotiales</taxon>
        <taxon>Aspergillaceae</taxon>
        <taxon>Aspergillus</taxon>
        <taxon>Aspergillus subgen. Circumdati</taxon>
    </lineage>
</organism>
<accession>A0A2I2FM92</accession>
<dbReference type="RefSeq" id="XP_024675754.1">
    <property type="nucleotide sequence ID" value="XM_024818959.1"/>
</dbReference>
<dbReference type="Gene3D" id="3.40.50.720">
    <property type="entry name" value="NAD(P)-binding Rossmann-like Domain"/>
    <property type="match status" value="1"/>
</dbReference>
<dbReference type="PRINTS" id="PR00081">
    <property type="entry name" value="GDHRDH"/>
</dbReference>
<dbReference type="InterPro" id="IPR036291">
    <property type="entry name" value="NAD(P)-bd_dom_sf"/>
</dbReference>
<evidence type="ECO:0000313" key="3">
    <source>
        <dbReference type="EMBL" id="PLB41742.1"/>
    </source>
</evidence>
<dbReference type="PANTHER" id="PTHR43157:SF31">
    <property type="entry name" value="PHOSPHATIDYLINOSITOL-GLYCAN BIOSYNTHESIS CLASS F PROTEIN"/>
    <property type="match status" value="1"/>
</dbReference>
<protein>
    <submittedName>
        <fullName evidence="3">NAD(P)-binding protein</fullName>
    </submittedName>
</protein>
<dbReference type="InterPro" id="IPR002347">
    <property type="entry name" value="SDR_fam"/>
</dbReference>
<keyword evidence="2" id="KW-0560">Oxidoreductase</keyword>
<dbReference type="OrthoDB" id="542013at2759"/>
<dbReference type="Proteomes" id="UP000234585">
    <property type="component" value="Unassembled WGS sequence"/>
</dbReference>
<evidence type="ECO:0000313" key="4">
    <source>
        <dbReference type="Proteomes" id="UP000234585"/>
    </source>
</evidence>
<dbReference type="GO" id="GO:0016491">
    <property type="term" value="F:oxidoreductase activity"/>
    <property type="evidence" value="ECO:0007669"/>
    <property type="project" value="UniProtKB-KW"/>
</dbReference>
<comment type="similarity">
    <text evidence="1">Belongs to the short-chain dehydrogenases/reductases (SDR) family.</text>
</comment>
<dbReference type="STRING" id="41067.A0A2I2FM92"/>